<sequence length="145" mass="16814">MPIIQWNVNLLVGIQEIDRHHKQLVQSLNTVYDEFREGKEIELSFLQELIAYAAHHFACEEQWMKKTGYPKLQAHREEHALFTSRVADFKTGLKDNGKISVELIWFLCNWVTHHIGESDAEFGRFVDVHNIRTRGDQPGKIAGDS</sequence>
<evidence type="ECO:0000256" key="3">
    <source>
        <dbReference type="ARBA" id="ARBA00022723"/>
    </source>
</evidence>
<keyword evidence="2" id="KW-0813">Transport</keyword>
<dbReference type="GO" id="GO:0046872">
    <property type="term" value="F:metal ion binding"/>
    <property type="evidence" value="ECO:0007669"/>
    <property type="project" value="UniProtKB-KW"/>
</dbReference>
<dbReference type="PROSITE" id="PS00550">
    <property type="entry name" value="HEMERYTHRINS"/>
    <property type="match status" value="1"/>
</dbReference>
<dbReference type="Proteomes" id="UP000008825">
    <property type="component" value="Chromosome"/>
</dbReference>
<dbReference type="PANTHER" id="PTHR37164:SF1">
    <property type="entry name" value="BACTERIOHEMERYTHRIN"/>
    <property type="match status" value="1"/>
</dbReference>
<keyword evidence="7" id="KW-1185">Reference proteome</keyword>
<keyword evidence="4" id="KW-0408">Iron</keyword>
<evidence type="ECO:0000256" key="4">
    <source>
        <dbReference type="ARBA" id="ARBA00023004"/>
    </source>
</evidence>
<reference evidence="6 7" key="2">
    <citation type="journal article" date="2010" name="BMC Genomics">
        <title>The genome of Geobacter bemidjiensis, exemplar for the subsurface clade of Geobacter species that predominate in Fe(III)-reducing subsurface environments.</title>
        <authorList>
            <person name="Aklujkar M."/>
            <person name="Young N.D."/>
            <person name="Holmes D."/>
            <person name="Chavan M."/>
            <person name="Risso C."/>
            <person name="Kiss H.E."/>
            <person name="Han C.S."/>
            <person name="Land M.L."/>
            <person name="Lovley D.R."/>
        </authorList>
    </citation>
    <scope>NUCLEOTIDE SEQUENCE [LARGE SCALE GENOMIC DNA]</scope>
    <source>
        <strain evidence="7">ATCC BAA-1014 / DSM 16622 / JCM 12645 / Bem</strain>
    </source>
</reference>
<dbReference type="PANTHER" id="PTHR37164">
    <property type="entry name" value="BACTERIOHEMERYTHRIN"/>
    <property type="match status" value="1"/>
</dbReference>
<dbReference type="eggNOG" id="COG2703">
    <property type="taxonomic scope" value="Bacteria"/>
</dbReference>
<evidence type="ECO:0000256" key="2">
    <source>
        <dbReference type="ARBA" id="ARBA00022621"/>
    </source>
</evidence>
<dbReference type="OrthoDB" id="9774644at2"/>
<dbReference type="InterPro" id="IPR035938">
    <property type="entry name" value="Hemerythrin-like_sf"/>
</dbReference>
<proteinExistence type="inferred from homology"/>
<dbReference type="AlphaFoldDB" id="B5EHX8"/>
<comment type="similarity">
    <text evidence="1">Belongs to the hemerythrin family.</text>
</comment>
<keyword evidence="3" id="KW-0479">Metal-binding</keyword>
<dbReference type="RefSeq" id="WP_012531203.1">
    <property type="nucleotide sequence ID" value="NC_011146.1"/>
</dbReference>
<organism evidence="6 7">
    <name type="scientific">Citrifermentans bemidjiense (strain ATCC BAA-1014 / DSM 16622 / JCM 12645 / Bem)</name>
    <name type="common">Geobacter bemidjiensis</name>
    <dbReference type="NCBI Taxonomy" id="404380"/>
    <lineage>
        <taxon>Bacteria</taxon>
        <taxon>Pseudomonadati</taxon>
        <taxon>Thermodesulfobacteriota</taxon>
        <taxon>Desulfuromonadia</taxon>
        <taxon>Geobacterales</taxon>
        <taxon>Geobacteraceae</taxon>
        <taxon>Citrifermentans</taxon>
    </lineage>
</organism>
<dbReference type="SUPFAM" id="SSF47188">
    <property type="entry name" value="Hemerythrin-like"/>
    <property type="match status" value="1"/>
</dbReference>
<dbReference type="Gene3D" id="1.20.120.50">
    <property type="entry name" value="Hemerythrin-like"/>
    <property type="match status" value="1"/>
</dbReference>
<dbReference type="NCBIfam" id="TIGR02481">
    <property type="entry name" value="hemeryth_dom"/>
    <property type="match status" value="1"/>
</dbReference>
<dbReference type="KEGG" id="gbm:Gbem_2773"/>
<gene>
    <name evidence="6" type="ordered locus">Gbem_2773</name>
</gene>
<dbReference type="HOGENOM" id="CLU_086902_3_1_7"/>
<dbReference type="InterPro" id="IPR012312">
    <property type="entry name" value="Hemerythrin-like"/>
</dbReference>
<evidence type="ECO:0000256" key="1">
    <source>
        <dbReference type="ARBA" id="ARBA00010587"/>
    </source>
</evidence>
<feature type="domain" description="Hemerythrin-like" evidence="5">
    <location>
        <begin position="13"/>
        <end position="122"/>
    </location>
</feature>
<evidence type="ECO:0000313" key="6">
    <source>
        <dbReference type="EMBL" id="ACH39777.1"/>
    </source>
</evidence>
<keyword evidence="2" id="KW-0561">Oxygen transport</keyword>
<evidence type="ECO:0000313" key="7">
    <source>
        <dbReference type="Proteomes" id="UP000008825"/>
    </source>
</evidence>
<dbReference type="CDD" id="cd12107">
    <property type="entry name" value="Hemerythrin"/>
    <property type="match status" value="1"/>
</dbReference>
<dbReference type="NCBIfam" id="NF033749">
    <property type="entry name" value="bact_hemeryth"/>
    <property type="match status" value="1"/>
</dbReference>
<dbReference type="InterPro" id="IPR016131">
    <property type="entry name" value="Haemerythrin_Fe_BS"/>
</dbReference>
<dbReference type="Pfam" id="PF01814">
    <property type="entry name" value="Hemerythrin"/>
    <property type="match status" value="1"/>
</dbReference>
<reference evidence="6 7" key="1">
    <citation type="submission" date="2008-07" db="EMBL/GenBank/DDBJ databases">
        <title>Complete sequence of Geobacter bemidjiensis BEM.</title>
        <authorList>
            <consortium name="US DOE Joint Genome Institute"/>
            <person name="Lucas S."/>
            <person name="Copeland A."/>
            <person name="Lapidus A."/>
            <person name="Glavina del Rio T."/>
            <person name="Dalin E."/>
            <person name="Tice H."/>
            <person name="Bruce D."/>
            <person name="Goodwin L."/>
            <person name="Pitluck S."/>
            <person name="Kiss H."/>
            <person name="Brettin T."/>
            <person name="Detter J.C."/>
            <person name="Han C."/>
            <person name="Kuske C.R."/>
            <person name="Schmutz J."/>
            <person name="Larimer F."/>
            <person name="Land M."/>
            <person name="Hauser L."/>
            <person name="Kyrpides N."/>
            <person name="Lykidis A."/>
            <person name="Lovley D."/>
            <person name="Richardson P."/>
        </authorList>
    </citation>
    <scope>NUCLEOTIDE SEQUENCE [LARGE SCALE GENOMIC DNA]</scope>
    <source>
        <strain evidence="7">ATCC BAA-1014 / DSM 16622 / JCM 12645 / Bem</strain>
    </source>
</reference>
<dbReference type="STRING" id="404380.Gbem_2773"/>
<dbReference type="InterPro" id="IPR050669">
    <property type="entry name" value="Hemerythrin"/>
</dbReference>
<dbReference type="InterPro" id="IPR012827">
    <property type="entry name" value="Hemerythrin_metal-bd"/>
</dbReference>
<dbReference type="EMBL" id="CP001124">
    <property type="protein sequence ID" value="ACH39777.1"/>
    <property type="molecule type" value="Genomic_DNA"/>
</dbReference>
<dbReference type="GO" id="GO:0005344">
    <property type="term" value="F:oxygen carrier activity"/>
    <property type="evidence" value="ECO:0007669"/>
    <property type="project" value="UniProtKB-KW"/>
</dbReference>
<accession>B5EHX8</accession>
<evidence type="ECO:0000259" key="5">
    <source>
        <dbReference type="Pfam" id="PF01814"/>
    </source>
</evidence>
<name>B5EHX8_CITBB</name>
<protein>
    <submittedName>
        <fullName evidence="6">Hemerythrin family protein</fullName>
    </submittedName>
</protein>